<reference evidence="2 3" key="1">
    <citation type="submission" date="2019-08" db="EMBL/GenBank/DDBJ databases">
        <title>Seonamhaeicola sediminis sp. nov., isolated from marine sediment.</title>
        <authorList>
            <person name="Cao W.R."/>
        </authorList>
    </citation>
    <scope>NUCLEOTIDE SEQUENCE [LARGE SCALE GENOMIC DNA]</scope>
    <source>
        <strain evidence="2 3">B011</strain>
    </source>
</reference>
<dbReference type="InterPro" id="IPR058710">
    <property type="entry name" value="PEPCK_lobe_2"/>
</dbReference>
<feature type="non-terminal residue" evidence="2">
    <location>
        <position position="104"/>
    </location>
</feature>
<dbReference type="RefSeq" id="WP_148545820.1">
    <property type="nucleotide sequence ID" value="NZ_VSDQ01000847.1"/>
</dbReference>
<dbReference type="Pfam" id="PF26300">
    <property type="entry name" value="PEPCK_PPi_lobe_2"/>
    <property type="match status" value="1"/>
</dbReference>
<organism evidence="2 3">
    <name type="scientific">Seonamhaeicola marinus</name>
    <dbReference type="NCBI Taxonomy" id="1912246"/>
    <lineage>
        <taxon>Bacteria</taxon>
        <taxon>Pseudomonadati</taxon>
        <taxon>Bacteroidota</taxon>
        <taxon>Flavobacteriia</taxon>
        <taxon>Flavobacteriales</taxon>
        <taxon>Flavobacteriaceae</taxon>
    </lineage>
</organism>
<feature type="domain" description="PPi-type phosphoenolpyruvate carboxykinase lobe 2" evidence="1">
    <location>
        <begin position="40"/>
        <end position="104"/>
    </location>
</feature>
<dbReference type="Proteomes" id="UP000323930">
    <property type="component" value="Unassembled WGS sequence"/>
</dbReference>
<keyword evidence="3" id="KW-1185">Reference proteome</keyword>
<proteinExistence type="predicted"/>
<gene>
    <name evidence="2" type="ORF">FUA24_23825</name>
</gene>
<protein>
    <recommendedName>
        <fullName evidence="1">PPi-type phosphoenolpyruvate carboxykinase lobe 2 domain-containing protein</fullName>
    </recommendedName>
</protein>
<dbReference type="AlphaFoldDB" id="A0A5D0H7H9"/>
<evidence type="ECO:0000313" key="3">
    <source>
        <dbReference type="Proteomes" id="UP000323930"/>
    </source>
</evidence>
<feature type="non-terminal residue" evidence="2">
    <location>
        <position position="1"/>
    </location>
</feature>
<accession>A0A5D0H7H9</accession>
<comment type="caution">
    <text evidence="2">The sequence shown here is derived from an EMBL/GenBank/DDBJ whole genome shotgun (WGS) entry which is preliminary data.</text>
</comment>
<evidence type="ECO:0000313" key="2">
    <source>
        <dbReference type="EMBL" id="TYA66289.1"/>
    </source>
</evidence>
<evidence type="ECO:0000259" key="1">
    <source>
        <dbReference type="Pfam" id="PF26300"/>
    </source>
</evidence>
<dbReference type="EMBL" id="VSDQ01000847">
    <property type="protein sequence ID" value="TYA66289.1"/>
    <property type="molecule type" value="Genomic_DNA"/>
</dbReference>
<name>A0A5D0H7H9_9FLAO</name>
<sequence length="104" mass="11970">MVETYPEGVFCHKPCTVSGGGKSEISKSMQNAITYSSFNIHDIEEDFKKADEIIEFDYSTRWKVKDPNRPKSRSFLSEKRTLGSVVKLLTPSEENSDEFNEWLK</sequence>